<proteinExistence type="predicted"/>
<dbReference type="GO" id="GO:0016477">
    <property type="term" value="P:cell migration"/>
    <property type="evidence" value="ECO:0007669"/>
    <property type="project" value="TreeGrafter"/>
</dbReference>
<dbReference type="SUPFAM" id="SSF55550">
    <property type="entry name" value="SH2 domain"/>
    <property type="match status" value="1"/>
</dbReference>
<evidence type="ECO:0000313" key="3">
    <source>
        <dbReference type="EMBL" id="CEK58876.1"/>
    </source>
</evidence>
<evidence type="ECO:0000256" key="1">
    <source>
        <dbReference type="PROSITE-ProRule" id="PRU00191"/>
    </source>
</evidence>
<dbReference type="InterPro" id="IPR000980">
    <property type="entry name" value="SH2"/>
</dbReference>
<reference evidence="3" key="1">
    <citation type="submission" date="2014-12" db="EMBL/GenBank/DDBJ databases">
        <title>Insight into the proteome of Arion vulgaris.</title>
        <authorList>
            <person name="Aradska J."/>
            <person name="Bulat T."/>
            <person name="Smidak R."/>
            <person name="Sarate P."/>
            <person name="Gangsoo J."/>
            <person name="Sialana F."/>
            <person name="Bilban M."/>
            <person name="Lubec G."/>
        </authorList>
    </citation>
    <scope>NUCLEOTIDE SEQUENCE</scope>
    <source>
        <tissue evidence="3">Skin</tissue>
    </source>
</reference>
<feature type="domain" description="SH2" evidence="2">
    <location>
        <begin position="175"/>
        <end position="280"/>
    </location>
</feature>
<evidence type="ECO:0000259" key="2">
    <source>
        <dbReference type="PROSITE" id="PS50001"/>
    </source>
</evidence>
<sequence>RKPPLIMKVDIYEALCVLADKGRKLSTSRKQYVVLLDQEKEANNSLRLTYLKAKAYQNARIMVESLLICSEVTQDEAEERQKLNSQSKTILQANTAQALRLHRVLLDRSEALAQPTVFWEEELNRITRALNCHVTKLMDIEENCAQNQKQLLDCGAKPEMLECLLNDDNSLEHSWNRSLWFVNCSRDEAVSRLADKEIGTFLIRPKEESETPYALSIVCNNEDGQPDVKHCVIYHPEGRGYGFRREGSVFNNIDELVYRHAHTSIKVYFSHMDTCLAYPVFIARSRVNSCEENL</sequence>
<dbReference type="InterPro" id="IPR036860">
    <property type="entry name" value="SH2_dom_sf"/>
</dbReference>
<dbReference type="PANTHER" id="PTHR45818">
    <property type="entry name" value="PROTEIN VAV"/>
    <property type="match status" value="1"/>
</dbReference>
<name>A0A0B6YSX5_9EUPU</name>
<protein>
    <recommendedName>
        <fullName evidence="2">SH2 domain-containing protein</fullName>
    </recommendedName>
</protein>
<accession>A0A0B6YSX5</accession>
<dbReference type="SMART" id="SM00252">
    <property type="entry name" value="SH2"/>
    <property type="match status" value="1"/>
</dbReference>
<organism evidence="3">
    <name type="scientific">Arion vulgaris</name>
    <dbReference type="NCBI Taxonomy" id="1028688"/>
    <lineage>
        <taxon>Eukaryota</taxon>
        <taxon>Metazoa</taxon>
        <taxon>Spiralia</taxon>
        <taxon>Lophotrochozoa</taxon>
        <taxon>Mollusca</taxon>
        <taxon>Gastropoda</taxon>
        <taxon>Heterobranchia</taxon>
        <taxon>Euthyneura</taxon>
        <taxon>Panpulmonata</taxon>
        <taxon>Eupulmonata</taxon>
        <taxon>Stylommatophora</taxon>
        <taxon>Helicina</taxon>
        <taxon>Arionoidea</taxon>
        <taxon>Arionidae</taxon>
        <taxon>Arion</taxon>
    </lineage>
</organism>
<feature type="non-terminal residue" evidence="3">
    <location>
        <position position="1"/>
    </location>
</feature>
<dbReference type="GO" id="GO:0005737">
    <property type="term" value="C:cytoplasm"/>
    <property type="evidence" value="ECO:0007669"/>
    <property type="project" value="TreeGrafter"/>
</dbReference>
<dbReference type="Pfam" id="PF00017">
    <property type="entry name" value="SH2"/>
    <property type="match status" value="1"/>
</dbReference>
<dbReference type="Gene3D" id="3.30.505.10">
    <property type="entry name" value="SH2 domain"/>
    <property type="match status" value="1"/>
</dbReference>
<dbReference type="PANTHER" id="PTHR45818:SF3">
    <property type="entry name" value="PROTEIN VAV"/>
    <property type="match status" value="1"/>
</dbReference>
<keyword evidence="1" id="KW-0727">SH2 domain</keyword>
<dbReference type="EMBL" id="HACG01012011">
    <property type="protein sequence ID" value="CEK58876.1"/>
    <property type="molecule type" value="Transcribed_RNA"/>
</dbReference>
<gene>
    <name evidence="3" type="primary">ORF34459</name>
</gene>
<dbReference type="GO" id="GO:0005085">
    <property type="term" value="F:guanyl-nucleotide exchange factor activity"/>
    <property type="evidence" value="ECO:0007669"/>
    <property type="project" value="TreeGrafter"/>
</dbReference>
<dbReference type="AlphaFoldDB" id="A0A0B6YSX5"/>
<dbReference type="PROSITE" id="PS50001">
    <property type="entry name" value="SH2"/>
    <property type="match status" value="1"/>
</dbReference>